<protein>
    <submittedName>
        <fullName evidence="2">Uncharacterized protein</fullName>
    </submittedName>
</protein>
<sequence>MSIGDISLFVGMLAMVMGWGGALIYMAKRDARKKHP</sequence>
<keyword evidence="1" id="KW-1133">Transmembrane helix</keyword>
<gene>
    <name evidence="2" type="ORF">C8D72_0011</name>
</gene>
<reference evidence="2 3" key="1">
    <citation type="submission" date="2018-07" db="EMBL/GenBank/DDBJ databases">
        <title>Genomic Encyclopedia of Type Strains, Phase IV (KMG-IV): sequencing the most valuable type-strain genomes for metagenomic binning, comparative biology and taxonomic classification.</title>
        <authorList>
            <person name="Goeker M."/>
        </authorList>
    </citation>
    <scope>NUCLEOTIDE SEQUENCE [LARGE SCALE GENOMIC DNA]</scope>
    <source>
        <strain evidence="2 3">DSM 14324</strain>
    </source>
</reference>
<proteinExistence type="predicted"/>
<evidence type="ECO:0000256" key="1">
    <source>
        <dbReference type="SAM" id="Phobius"/>
    </source>
</evidence>
<feature type="transmembrane region" description="Helical" evidence="1">
    <location>
        <begin position="6"/>
        <end position="27"/>
    </location>
</feature>
<keyword evidence="1" id="KW-0472">Membrane</keyword>
<accession>A0A3D9E0U3</accession>
<evidence type="ECO:0000313" key="3">
    <source>
        <dbReference type="Proteomes" id="UP000256334"/>
    </source>
</evidence>
<dbReference type="Proteomes" id="UP000256334">
    <property type="component" value="Unassembled WGS sequence"/>
</dbReference>
<organism evidence="2 3">
    <name type="scientific">Kushneria indalinina DSM 14324</name>
    <dbReference type="NCBI Taxonomy" id="1122140"/>
    <lineage>
        <taxon>Bacteria</taxon>
        <taxon>Pseudomonadati</taxon>
        <taxon>Pseudomonadota</taxon>
        <taxon>Gammaproteobacteria</taxon>
        <taxon>Oceanospirillales</taxon>
        <taxon>Halomonadaceae</taxon>
        <taxon>Kushneria</taxon>
    </lineage>
</organism>
<keyword evidence="1" id="KW-0812">Transmembrane</keyword>
<dbReference type="EMBL" id="QRDJ01000002">
    <property type="protein sequence ID" value="REC96666.1"/>
    <property type="molecule type" value="Genomic_DNA"/>
</dbReference>
<comment type="caution">
    <text evidence="2">The sequence shown here is derived from an EMBL/GenBank/DDBJ whole genome shotgun (WGS) entry which is preliminary data.</text>
</comment>
<keyword evidence="3" id="KW-1185">Reference proteome</keyword>
<dbReference type="AlphaFoldDB" id="A0A3D9E0U3"/>
<evidence type="ECO:0000313" key="2">
    <source>
        <dbReference type="EMBL" id="REC96666.1"/>
    </source>
</evidence>
<name>A0A3D9E0U3_9GAMM</name>